<reference evidence="2 3" key="1">
    <citation type="journal article" date="2017" name="Chemistry">
        <title>Isolation, Biosynthesis and Chemical Modifications of Rubterolones A-F: Rare Tropolone Alkaloids from Actinomadura sp. 5-2.</title>
        <authorList>
            <person name="Guo H."/>
            <person name="Benndorf R."/>
            <person name="Leichnitz D."/>
            <person name="Klassen J.L."/>
            <person name="Vollmers J."/>
            <person name="Gorls H."/>
            <person name="Steinacker M."/>
            <person name="Weigel C."/>
            <person name="Dahse H.M."/>
            <person name="Kaster A.K."/>
            <person name="de Beer Z.W."/>
            <person name="Poulsen M."/>
            <person name="Beemelmanns C."/>
        </authorList>
    </citation>
    <scope>NUCLEOTIDE SEQUENCE [LARGE SCALE GENOMIC DNA]</scope>
    <source>
        <strain evidence="2 3">5-2</strain>
    </source>
</reference>
<sequence length="167" mass="18126">MSHLVDPKRIDVLAVNPCDTSSVRVLTGLTGPSFLALVGELERRIGTESTGRPWSLALADRVLLVACYYRSDVTVRQLAAAFGVTHSAVGRVLGHLGPHLALRPVAHRRMRTGEYLVAGGGGSASRRADDQVRSVRLVVQVGTRLVLAAEQRTHPSETQYSHIRDKN</sequence>
<dbReference type="AlphaFoldDB" id="A0A2P4UDQ2"/>
<evidence type="ECO:0000313" key="2">
    <source>
        <dbReference type="EMBL" id="POM23156.1"/>
    </source>
</evidence>
<evidence type="ECO:0000313" key="3">
    <source>
        <dbReference type="Proteomes" id="UP000242367"/>
    </source>
</evidence>
<name>A0A2P4UDQ2_9ACTN</name>
<keyword evidence="3" id="KW-1185">Reference proteome</keyword>
<evidence type="ECO:0000259" key="1">
    <source>
        <dbReference type="Pfam" id="PF13613"/>
    </source>
</evidence>
<proteinExistence type="predicted"/>
<dbReference type="InterPro" id="IPR027805">
    <property type="entry name" value="Transposase_HTH_dom"/>
</dbReference>
<dbReference type="EMBL" id="MTBP01000003">
    <property type="protein sequence ID" value="POM23156.1"/>
    <property type="molecule type" value="Genomic_DNA"/>
</dbReference>
<dbReference type="Proteomes" id="UP000242367">
    <property type="component" value="Unassembled WGS sequence"/>
</dbReference>
<accession>A0A2P4UDQ2</accession>
<dbReference type="Pfam" id="PF13613">
    <property type="entry name" value="HTH_Tnp_4"/>
    <property type="match status" value="1"/>
</dbReference>
<protein>
    <recommendedName>
        <fullName evidence="1">Transposase Helix-turn-helix domain-containing protein</fullName>
    </recommendedName>
</protein>
<gene>
    <name evidence="2" type="ORF">BTM25_43080</name>
</gene>
<organism evidence="2 3">
    <name type="scientific">Actinomadura rubteroloni</name>
    <dbReference type="NCBI Taxonomy" id="1926885"/>
    <lineage>
        <taxon>Bacteria</taxon>
        <taxon>Bacillati</taxon>
        <taxon>Actinomycetota</taxon>
        <taxon>Actinomycetes</taxon>
        <taxon>Streptosporangiales</taxon>
        <taxon>Thermomonosporaceae</taxon>
        <taxon>Actinomadura</taxon>
    </lineage>
</organism>
<feature type="domain" description="Transposase Helix-turn-helix" evidence="1">
    <location>
        <begin position="54"/>
        <end position="103"/>
    </location>
</feature>
<comment type="caution">
    <text evidence="2">The sequence shown here is derived from an EMBL/GenBank/DDBJ whole genome shotgun (WGS) entry which is preliminary data.</text>
</comment>